<protein>
    <submittedName>
        <fullName evidence="1">Uncharacterized protein</fullName>
    </submittedName>
</protein>
<organism evidence="1 2">
    <name type="scientific">Gossypium davidsonii</name>
    <name type="common">Davidson's cotton</name>
    <name type="synonym">Gossypium klotzschianum subsp. davidsonii</name>
    <dbReference type="NCBI Taxonomy" id="34287"/>
    <lineage>
        <taxon>Eukaryota</taxon>
        <taxon>Viridiplantae</taxon>
        <taxon>Streptophyta</taxon>
        <taxon>Embryophyta</taxon>
        <taxon>Tracheophyta</taxon>
        <taxon>Spermatophyta</taxon>
        <taxon>Magnoliopsida</taxon>
        <taxon>eudicotyledons</taxon>
        <taxon>Gunneridae</taxon>
        <taxon>Pentapetalae</taxon>
        <taxon>rosids</taxon>
        <taxon>malvids</taxon>
        <taxon>Malvales</taxon>
        <taxon>Malvaceae</taxon>
        <taxon>Malvoideae</taxon>
        <taxon>Gossypium</taxon>
    </lineage>
</organism>
<proteinExistence type="predicted"/>
<comment type="caution">
    <text evidence="1">The sequence shown here is derived from an EMBL/GenBank/DDBJ whole genome shotgun (WGS) entry which is preliminary data.</text>
</comment>
<dbReference type="Proteomes" id="UP000593561">
    <property type="component" value="Unassembled WGS sequence"/>
</dbReference>
<reference evidence="1 2" key="1">
    <citation type="journal article" date="2019" name="Genome Biol. Evol.">
        <title>Insights into the evolution of the New World diploid cottons (Gossypium, subgenus Houzingenia) based on genome sequencing.</title>
        <authorList>
            <person name="Grover C.E."/>
            <person name="Arick M.A. 2nd"/>
            <person name="Thrash A."/>
            <person name="Conover J.L."/>
            <person name="Sanders W.S."/>
            <person name="Peterson D.G."/>
            <person name="Frelichowski J.E."/>
            <person name="Scheffler J.A."/>
            <person name="Scheffler B.E."/>
            <person name="Wendel J.F."/>
        </authorList>
    </citation>
    <scope>NUCLEOTIDE SEQUENCE [LARGE SCALE GENOMIC DNA]</scope>
    <source>
        <strain evidence="1">27</strain>
        <tissue evidence="1">Leaf</tissue>
    </source>
</reference>
<sequence>MCNLWTFILSILELNPQHPNV</sequence>
<dbReference type="AlphaFoldDB" id="A0A7J8TB31"/>
<evidence type="ECO:0000313" key="1">
    <source>
        <dbReference type="EMBL" id="MBA0635389.1"/>
    </source>
</evidence>
<dbReference type="EMBL" id="JABFAC010241713">
    <property type="protein sequence ID" value="MBA0635389.1"/>
    <property type="molecule type" value="Genomic_DNA"/>
</dbReference>
<evidence type="ECO:0000313" key="2">
    <source>
        <dbReference type="Proteomes" id="UP000593561"/>
    </source>
</evidence>
<accession>A0A7J8TB31</accession>
<keyword evidence="2" id="KW-1185">Reference proteome</keyword>
<name>A0A7J8TB31_GOSDV</name>
<gene>
    <name evidence="1" type="ORF">Godav_025412</name>
</gene>